<dbReference type="Gene3D" id="1.10.10.2830">
    <property type="match status" value="1"/>
</dbReference>
<evidence type="ECO:0000313" key="7">
    <source>
        <dbReference type="Proteomes" id="UP000044625"/>
    </source>
</evidence>
<dbReference type="EMBL" id="CWJL01000073">
    <property type="protein sequence ID" value="CRY69609.1"/>
    <property type="molecule type" value="Genomic_DNA"/>
</dbReference>
<accession>A0A0T9RKS1</accession>
<dbReference type="NCBIfam" id="TIGR00180">
    <property type="entry name" value="parB_part"/>
    <property type="match status" value="1"/>
</dbReference>
<organism evidence="5 8">
    <name type="scientific">Yersinia pekkanenii</name>
    <dbReference type="NCBI Taxonomy" id="1288385"/>
    <lineage>
        <taxon>Bacteria</taxon>
        <taxon>Pseudomonadati</taxon>
        <taxon>Pseudomonadota</taxon>
        <taxon>Gammaproteobacteria</taxon>
        <taxon>Enterobacterales</taxon>
        <taxon>Yersiniaceae</taxon>
        <taxon>Yersinia</taxon>
    </lineage>
</organism>
<evidence type="ECO:0000313" key="5">
    <source>
        <dbReference type="EMBL" id="CNI69017.1"/>
    </source>
</evidence>
<evidence type="ECO:0000313" key="6">
    <source>
        <dbReference type="EMBL" id="CRY69609.1"/>
    </source>
</evidence>
<dbReference type="InterPro" id="IPR050336">
    <property type="entry name" value="Chromosome_partition/occlusion"/>
</dbReference>
<feature type="region of interest" description="Disordered" evidence="2">
    <location>
        <begin position="259"/>
        <end position="279"/>
    </location>
</feature>
<evidence type="ECO:0000259" key="3">
    <source>
        <dbReference type="Pfam" id="PF02195"/>
    </source>
</evidence>
<evidence type="ECO:0000313" key="8">
    <source>
        <dbReference type="Proteomes" id="UP000045840"/>
    </source>
</evidence>
<dbReference type="OrthoDB" id="6626604at2"/>
<dbReference type="Gene3D" id="3.90.1530.30">
    <property type="match status" value="1"/>
</dbReference>
<proteinExistence type="inferred from homology"/>
<dbReference type="RefSeq" id="WP_049615414.1">
    <property type="nucleotide sequence ID" value="NZ_CAWMMU010000073.1"/>
</dbReference>
<dbReference type="GO" id="GO:0007059">
    <property type="term" value="P:chromosome segregation"/>
    <property type="evidence" value="ECO:0007669"/>
    <property type="project" value="TreeGrafter"/>
</dbReference>
<dbReference type="SUPFAM" id="SSF110849">
    <property type="entry name" value="ParB/Sulfiredoxin"/>
    <property type="match status" value="1"/>
</dbReference>
<dbReference type="InterPro" id="IPR003115">
    <property type="entry name" value="ParB_N"/>
</dbReference>
<reference evidence="8" key="1">
    <citation type="submission" date="2015-03" db="EMBL/GenBank/DDBJ databases">
        <authorList>
            <consortium name="Pathogen Informatics"/>
        </authorList>
    </citation>
    <scope>NUCLEOTIDE SEQUENCE [LARGE SCALE GENOMIC DNA]</scope>
    <source>
        <strain evidence="8">A125KOH2</strain>
    </source>
</reference>
<feature type="region of interest" description="Disordered" evidence="2">
    <location>
        <begin position="1"/>
        <end position="47"/>
    </location>
</feature>
<evidence type="ECO:0000256" key="1">
    <source>
        <dbReference type="ARBA" id="ARBA00006295"/>
    </source>
</evidence>
<dbReference type="GO" id="GO:0003677">
    <property type="term" value="F:DNA binding"/>
    <property type="evidence" value="ECO:0007669"/>
    <property type="project" value="InterPro"/>
</dbReference>
<evidence type="ECO:0000256" key="2">
    <source>
        <dbReference type="SAM" id="MobiDB-lite"/>
    </source>
</evidence>
<keyword evidence="7" id="KW-1185">Reference proteome</keyword>
<feature type="compositionally biased region" description="Polar residues" evidence="2">
    <location>
        <begin position="38"/>
        <end position="47"/>
    </location>
</feature>
<feature type="region of interest" description="Disordered" evidence="2">
    <location>
        <begin position="291"/>
        <end position="327"/>
    </location>
</feature>
<feature type="domain" description="ParB-like N-terminal" evidence="3">
    <location>
        <begin position="73"/>
        <end position="154"/>
    </location>
</feature>
<dbReference type="EMBL" id="CQAZ01000102">
    <property type="protein sequence ID" value="CNI69017.1"/>
    <property type="molecule type" value="Genomic_DNA"/>
</dbReference>
<reference evidence="6 7" key="3">
    <citation type="submission" date="2015-03" db="EMBL/GenBank/DDBJ databases">
        <authorList>
            <consortium name="Pathogen Informatics"/>
            <person name="Murphy D."/>
        </authorList>
    </citation>
    <scope>NUCLEOTIDE SEQUENCE [LARGE SCALE GENOMIC DNA]</scope>
    <source>
        <strain evidence="6">Type strain: CIP110230</strain>
        <strain evidence="7">type strain: CIP110230</strain>
    </source>
</reference>
<dbReference type="Pfam" id="PF02195">
    <property type="entry name" value="ParB_N"/>
    <property type="match status" value="1"/>
</dbReference>
<feature type="domain" description="Repressor KorB" evidence="4">
    <location>
        <begin position="177"/>
        <end position="261"/>
    </location>
</feature>
<protein>
    <submittedName>
        <fullName evidence="5">Chromosome-partitioning protein parB</fullName>
    </submittedName>
</protein>
<dbReference type="InterPro" id="IPR036086">
    <property type="entry name" value="ParB/Sulfiredoxin_sf"/>
</dbReference>
<dbReference type="SUPFAM" id="SSF109709">
    <property type="entry name" value="KorB DNA-binding domain-like"/>
    <property type="match status" value="1"/>
</dbReference>
<dbReference type="GO" id="GO:0005694">
    <property type="term" value="C:chromosome"/>
    <property type="evidence" value="ECO:0007669"/>
    <property type="project" value="TreeGrafter"/>
</dbReference>
<reference evidence="5" key="2">
    <citation type="submission" date="2015-03" db="EMBL/GenBank/DDBJ databases">
        <authorList>
            <person name="Murphy D."/>
        </authorList>
    </citation>
    <scope>NUCLEOTIDE SEQUENCE [LARGE SCALE GENOMIC DNA]</scope>
    <source>
        <strain evidence="5">A125KOH2</strain>
    </source>
</reference>
<dbReference type="PANTHER" id="PTHR33375">
    <property type="entry name" value="CHROMOSOME-PARTITIONING PROTEIN PARB-RELATED"/>
    <property type="match status" value="1"/>
</dbReference>
<dbReference type="PANTHER" id="PTHR33375:SF1">
    <property type="entry name" value="CHROMOSOME-PARTITIONING PROTEIN PARB-RELATED"/>
    <property type="match status" value="1"/>
</dbReference>
<dbReference type="AlphaFoldDB" id="A0A0T9RKS1"/>
<dbReference type="Proteomes" id="UP000044625">
    <property type="component" value="Unassembled WGS sequence"/>
</dbReference>
<dbReference type="InterPro" id="IPR013741">
    <property type="entry name" value="KorB_domain"/>
</dbReference>
<feature type="compositionally biased region" description="Polar residues" evidence="2">
    <location>
        <begin position="268"/>
        <end position="279"/>
    </location>
</feature>
<name>A0A0T9RKS1_9GAMM</name>
<sequence length="382" mass="42615">MAKNFKKQLEARNQVKPQAAVVPGIQDNLLEREPAAPQSPNTGQSLLSQLSRPELAPSGQIIRVRLDEVYSIEQVRPEEDFEEETLKGMEETYDEVGILTPPRVFPRDKNGYKIWFGETRIRSARRHGDEYIDVYVGLPPKNDKVRLLGQLIENLHQSGLKPLATANAMLELKNDWNMNGEQIAKSIGKPVSYVSKHMRLCDAPAVIRDLLKDKITGDVDLVYTLCQIHDRSPEMAQELAQTARTKTLTRQVAKAELSKLKNRKTPTDIEQQNTATVNPPSVEVKEKTLLNKEPTVEPTKTQENDAANTATNEVRTPEAKPSLSAAAASQKENRLIVRVDGEIGYLLINKIADEYGHVWVKLAMGELCVEAKSVALVGIKEA</sequence>
<dbReference type="STRING" id="1288385.ERS137968_04761"/>
<dbReference type="Pfam" id="PF08535">
    <property type="entry name" value="KorB"/>
    <property type="match status" value="1"/>
</dbReference>
<comment type="similarity">
    <text evidence="1">Belongs to the ParB family.</text>
</comment>
<gene>
    <name evidence="5" type="primary">parB_1</name>
    <name evidence="5" type="ORF">ERS008529_04686</name>
    <name evidence="6" type="ORF">ERS137968_04761</name>
</gene>
<dbReference type="InterPro" id="IPR004437">
    <property type="entry name" value="ParB/RepB/Spo0J"/>
</dbReference>
<evidence type="ECO:0000259" key="4">
    <source>
        <dbReference type="Pfam" id="PF08535"/>
    </source>
</evidence>
<feature type="compositionally biased region" description="Polar residues" evidence="2">
    <location>
        <begin position="298"/>
        <end position="314"/>
    </location>
</feature>
<dbReference type="Proteomes" id="UP000045840">
    <property type="component" value="Unassembled WGS sequence"/>
</dbReference>